<evidence type="ECO:0000256" key="1">
    <source>
        <dbReference type="ARBA" id="ARBA00007689"/>
    </source>
</evidence>
<dbReference type="InterPro" id="IPR011008">
    <property type="entry name" value="Dimeric_a/b-barrel"/>
</dbReference>
<dbReference type="PANTHER" id="PTHR37828:SF1">
    <property type="entry name" value="YCII-RELATED DOMAIN-CONTAINING PROTEIN"/>
    <property type="match status" value="1"/>
</dbReference>
<feature type="domain" description="YCII-related" evidence="2">
    <location>
        <begin position="10"/>
        <end position="82"/>
    </location>
</feature>
<accession>A0A7Z0B200</accession>
<comment type="similarity">
    <text evidence="1">Belongs to the YciI family.</text>
</comment>
<proteinExistence type="inferred from homology"/>
<evidence type="ECO:0000313" key="4">
    <source>
        <dbReference type="Proteomes" id="UP000572540"/>
    </source>
</evidence>
<evidence type="ECO:0000259" key="2">
    <source>
        <dbReference type="Pfam" id="PF03795"/>
    </source>
</evidence>
<dbReference type="RefSeq" id="WP_179707045.1">
    <property type="nucleotide sequence ID" value="NZ_JACCAU010000001.1"/>
</dbReference>
<evidence type="ECO:0000313" key="3">
    <source>
        <dbReference type="EMBL" id="NYH18199.1"/>
    </source>
</evidence>
<protein>
    <submittedName>
        <fullName evidence="3">Uncharacterized protein YciI</fullName>
    </submittedName>
</protein>
<sequence length="96" mass="10460">MYVINLSYIASLERVDDVLDAHRAFLTTQFEAGVFIAAGPKVPRDGGIILAVGVEREKLDAILSSDPFAVQQIARYEVTEFKATRLAPGLNLPMPA</sequence>
<dbReference type="EMBL" id="JACCAU010000001">
    <property type="protein sequence ID" value="NYH18199.1"/>
    <property type="molecule type" value="Genomic_DNA"/>
</dbReference>
<organism evidence="3 4">
    <name type="scientific">Paraburkholderia bryophila</name>
    <dbReference type="NCBI Taxonomy" id="420952"/>
    <lineage>
        <taxon>Bacteria</taxon>
        <taxon>Pseudomonadati</taxon>
        <taxon>Pseudomonadota</taxon>
        <taxon>Betaproteobacteria</taxon>
        <taxon>Burkholderiales</taxon>
        <taxon>Burkholderiaceae</taxon>
        <taxon>Paraburkholderia</taxon>
    </lineage>
</organism>
<name>A0A7Z0B200_9BURK</name>
<gene>
    <name evidence="3" type="ORF">GGD41_005427</name>
</gene>
<reference evidence="3 4" key="1">
    <citation type="submission" date="2020-07" db="EMBL/GenBank/DDBJ databases">
        <title>Exploring microbial biodiversity for novel pathways involved in the catabolism of aromatic compounds derived from lignin.</title>
        <authorList>
            <person name="Elkins J."/>
        </authorList>
    </citation>
    <scope>NUCLEOTIDE SEQUENCE [LARGE SCALE GENOMIC DNA]</scope>
    <source>
        <strain evidence="3 4">H2C3B</strain>
    </source>
</reference>
<dbReference type="Proteomes" id="UP000572540">
    <property type="component" value="Unassembled WGS sequence"/>
</dbReference>
<dbReference type="PANTHER" id="PTHR37828">
    <property type="entry name" value="GSR2449 PROTEIN"/>
    <property type="match status" value="1"/>
</dbReference>
<dbReference type="SUPFAM" id="SSF54909">
    <property type="entry name" value="Dimeric alpha+beta barrel"/>
    <property type="match status" value="1"/>
</dbReference>
<dbReference type="Gene3D" id="3.30.70.1060">
    <property type="entry name" value="Dimeric alpha+beta barrel"/>
    <property type="match status" value="1"/>
</dbReference>
<dbReference type="AlphaFoldDB" id="A0A7Z0B200"/>
<dbReference type="Pfam" id="PF03795">
    <property type="entry name" value="YCII"/>
    <property type="match status" value="1"/>
</dbReference>
<dbReference type="InterPro" id="IPR005545">
    <property type="entry name" value="YCII"/>
</dbReference>
<comment type="caution">
    <text evidence="3">The sequence shown here is derived from an EMBL/GenBank/DDBJ whole genome shotgun (WGS) entry which is preliminary data.</text>
</comment>